<evidence type="ECO:0000256" key="3">
    <source>
        <dbReference type="ARBA" id="ARBA00004887"/>
    </source>
</evidence>
<accession>A0A518GDC6</accession>
<dbReference type="Pfam" id="PF00677">
    <property type="entry name" value="Lum_binding"/>
    <property type="match status" value="2"/>
</dbReference>
<evidence type="ECO:0000313" key="13">
    <source>
        <dbReference type="Proteomes" id="UP000318017"/>
    </source>
</evidence>
<protein>
    <recommendedName>
        <fullName evidence="5 9">Riboflavin synthase</fullName>
        <ecNumber evidence="4 9">2.5.1.9</ecNumber>
    </recommendedName>
</protein>
<keyword evidence="13" id="KW-1185">Reference proteome</keyword>
<comment type="catalytic activity">
    <reaction evidence="1">
        <text>2 6,7-dimethyl-8-(1-D-ribityl)lumazine + H(+) = 5-amino-6-(D-ribitylamino)uracil + riboflavin</text>
        <dbReference type="Rhea" id="RHEA:20772"/>
        <dbReference type="ChEBI" id="CHEBI:15378"/>
        <dbReference type="ChEBI" id="CHEBI:15934"/>
        <dbReference type="ChEBI" id="CHEBI:57986"/>
        <dbReference type="ChEBI" id="CHEBI:58201"/>
        <dbReference type="EC" id="2.5.1.9"/>
    </reaction>
</comment>
<dbReference type="SUPFAM" id="SSF63380">
    <property type="entry name" value="Riboflavin synthase domain-like"/>
    <property type="match status" value="2"/>
</dbReference>
<evidence type="ECO:0000256" key="2">
    <source>
        <dbReference type="ARBA" id="ARBA00002803"/>
    </source>
</evidence>
<comment type="function">
    <text evidence="2">Catalyzes the dismutation of two molecules of 6,7-dimethyl-8-ribityllumazine, resulting in the formation of riboflavin and 5-amino-6-(D-ribitylamino)uracil.</text>
</comment>
<dbReference type="KEGG" id="ahel:Q31a_49670"/>
<dbReference type="NCBIfam" id="TIGR00187">
    <property type="entry name" value="ribE"/>
    <property type="match status" value="1"/>
</dbReference>
<organism evidence="12 13">
    <name type="scientific">Aureliella helgolandensis</name>
    <dbReference type="NCBI Taxonomy" id="2527968"/>
    <lineage>
        <taxon>Bacteria</taxon>
        <taxon>Pseudomonadati</taxon>
        <taxon>Planctomycetota</taxon>
        <taxon>Planctomycetia</taxon>
        <taxon>Pirellulales</taxon>
        <taxon>Pirellulaceae</taxon>
        <taxon>Aureliella</taxon>
    </lineage>
</organism>
<name>A0A518GDC6_9BACT</name>
<dbReference type="Gene3D" id="2.40.30.20">
    <property type="match status" value="2"/>
</dbReference>
<dbReference type="Proteomes" id="UP000318017">
    <property type="component" value="Chromosome"/>
</dbReference>
<dbReference type="RefSeq" id="WP_145082822.1">
    <property type="nucleotide sequence ID" value="NZ_CP036298.1"/>
</dbReference>
<dbReference type="OrthoDB" id="9788537at2"/>
<dbReference type="InterPro" id="IPR001783">
    <property type="entry name" value="Lumazine-bd"/>
</dbReference>
<evidence type="ECO:0000256" key="10">
    <source>
        <dbReference type="PROSITE-ProRule" id="PRU00524"/>
    </source>
</evidence>
<evidence type="ECO:0000256" key="4">
    <source>
        <dbReference type="ARBA" id="ARBA00012827"/>
    </source>
</evidence>
<keyword evidence="8" id="KW-0677">Repeat</keyword>
<dbReference type="FunFam" id="2.40.30.20:FF:000004">
    <property type="entry name" value="Riboflavin synthase, alpha subunit"/>
    <property type="match status" value="1"/>
</dbReference>
<feature type="domain" description="Lumazine-binding" evidence="11">
    <location>
        <begin position="1"/>
        <end position="96"/>
    </location>
</feature>
<dbReference type="NCBIfam" id="NF006767">
    <property type="entry name" value="PRK09289.1"/>
    <property type="match status" value="1"/>
</dbReference>
<gene>
    <name evidence="12" type="primary">ribE</name>
    <name evidence="12" type="ORF">Q31a_49670</name>
</gene>
<dbReference type="PANTHER" id="PTHR21098:SF12">
    <property type="entry name" value="RIBOFLAVIN SYNTHASE"/>
    <property type="match status" value="1"/>
</dbReference>
<evidence type="ECO:0000256" key="6">
    <source>
        <dbReference type="ARBA" id="ARBA00022619"/>
    </source>
</evidence>
<dbReference type="EMBL" id="CP036298">
    <property type="protein sequence ID" value="QDV26593.1"/>
    <property type="molecule type" value="Genomic_DNA"/>
</dbReference>
<dbReference type="CDD" id="cd00402">
    <property type="entry name" value="Riboflavin_synthase_like"/>
    <property type="match status" value="1"/>
</dbReference>
<dbReference type="PROSITE" id="PS51177">
    <property type="entry name" value="LUMAZINE_BIND"/>
    <property type="match status" value="2"/>
</dbReference>
<feature type="domain" description="Lumazine-binding" evidence="11">
    <location>
        <begin position="97"/>
        <end position="193"/>
    </location>
</feature>
<keyword evidence="7 12" id="KW-0808">Transferase</keyword>
<dbReference type="InterPro" id="IPR017938">
    <property type="entry name" value="Riboflavin_synthase-like_b-brl"/>
</dbReference>
<evidence type="ECO:0000313" key="12">
    <source>
        <dbReference type="EMBL" id="QDV26593.1"/>
    </source>
</evidence>
<evidence type="ECO:0000256" key="9">
    <source>
        <dbReference type="NCBIfam" id="TIGR00187"/>
    </source>
</evidence>
<evidence type="ECO:0000256" key="5">
    <source>
        <dbReference type="ARBA" id="ARBA00013950"/>
    </source>
</evidence>
<dbReference type="PANTHER" id="PTHR21098">
    <property type="entry name" value="RIBOFLAVIN SYNTHASE ALPHA CHAIN"/>
    <property type="match status" value="1"/>
</dbReference>
<proteinExistence type="predicted"/>
<evidence type="ECO:0000256" key="1">
    <source>
        <dbReference type="ARBA" id="ARBA00000968"/>
    </source>
</evidence>
<dbReference type="InterPro" id="IPR023366">
    <property type="entry name" value="ATP_synth_asu-like_sf"/>
</dbReference>
<feature type="repeat" description="Lumazine-binding" evidence="10">
    <location>
        <begin position="97"/>
        <end position="193"/>
    </location>
</feature>
<evidence type="ECO:0000256" key="8">
    <source>
        <dbReference type="ARBA" id="ARBA00022737"/>
    </source>
</evidence>
<dbReference type="PIRSF" id="PIRSF000498">
    <property type="entry name" value="Riboflavin_syn_A"/>
    <property type="match status" value="1"/>
</dbReference>
<feature type="repeat" description="Lumazine-binding" evidence="10">
    <location>
        <begin position="1"/>
        <end position="96"/>
    </location>
</feature>
<keyword evidence="6" id="KW-0686">Riboflavin biosynthesis</keyword>
<dbReference type="GO" id="GO:0009231">
    <property type="term" value="P:riboflavin biosynthetic process"/>
    <property type="evidence" value="ECO:0007669"/>
    <property type="project" value="UniProtKB-KW"/>
</dbReference>
<evidence type="ECO:0000259" key="11">
    <source>
        <dbReference type="PROSITE" id="PS51177"/>
    </source>
</evidence>
<comment type="pathway">
    <text evidence="3">Cofactor biosynthesis; riboflavin biosynthesis; riboflavin from 2-hydroxy-3-oxobutyl phosphate and 5-amino-6-(D-ribitylamino)uracil: step 2/2.</text>
</comment>
<dbReference type="GO" id="GO:0004746">
    <property type="term" value="F:riboflavin synthase activity"/>
    <property type="evidence" value="ECO:0007669"/>
    <property type="project" value="UniProtKB-UniRule"/>
</dbReference>
<sequence>MFSGLIEAKPTVLRIVPETGGIRLVLQRPESFEDLSMGASIAVQGCCLTIVAFSSTEMEFQAGEETLSKTTLRHFQPGDEVNCERALALGDRLGGHLVTGHVDGTGKLRSRSDEAEWSDMVFESPPELLRQMASKASITVDGVSLTLVDVTAETFSVALIPHTLQETSLGSLACGSRVNLETDLLAKYVQRQLQFTMQGNSLN</sequence>
<evidence type="ECO:0000256" key="7">
    <source>
        <dbReference type="ARBA" id="ARBA00022679"/>
    </source>
</evidence>
<dbReference type="EC" id="2.5.1.9" evidence="4 9"/>
<dbReference type="InterPro" id="IPR026017">
    <property type="entry name" value="Lumazine-bd_dom"/>
</dbReference>
<reference evidence="12 13" key="1">
    <citation type="submission" date="2019-02" db="EMBL/GenBank/DDBJ databases">
        <title>Deep-cultivation of Planctomycetes and their phenomic and genomic characterization uncovers novel biology.</title>
        <authorList>
            <person name="Wiegand S."/>
            <person name="Jogler M."/>
            <person name="Boedeker C."/>
            <person name="Pinto D."/>
            <person name="Vollmers J."/>
            <person name="Rivas-Marin E."/>
            <person name="Kohn T."/>
            <person name="Peeters S.H."/>
            <person name="Heuer A."/>
            <person name="Rast P."/>
            <person name="Oberbeckmann S."/>
            <person name="Bunk B."/>
            <person name="Jeske O."/>
            <person name="Meyerdierks A."/>
            <person name="Storesund J.E."/>
            <person name="Kallscheuer N."/>
            <person name="Luecker S."/>
            <person name="Lage O.M."/>
            <person name="Pohl T."/>
            <person name="Merkel B.J."/>
            <person name="Hornburger P."/>
            <person name="Mueller R.-W."/>
            <person name="Bruemmer F."/>
            <person name="Labrenz M."/>
            <person name="Spormann A.M."/>
            <person name="Op den Camp H."/>
            <person name="Overmann J."/>
            <person name="Amann R."/>
            <person name="Jetten M.S.M."/>
            <person name="Mascher T."/>
            <person name="Medema M.H."/>
            <person name="Devos D.P."/>
            <person name="Kaster A.-K."/>
            <person name="Ovreas L."/>
            <person name="Rohde M."/>
            <person name="Galperin M.Y."/>
            <person name="Jogler C."/>
        </authorList>
    </citation>
    <scope>NUCLEOTIDE SEQUENCE [LARGE SCALE GENOMIC DNA]</scope>
    <source>
        <strain evidence="12 13">Q31a</strain>
    </source>
</reference>
<dbReference type="AlphaFoldDB" id="A0A518GDC6"/>